<dbReference type="Proteomes" id="UP001163603">
    <property type="component" value="Chromosome 2"/>
</dbReference>
<dbReference type="EMBL" id="CM047737">
    <property type="protein sequence ID" value="KAJ0047511.1"/>
    <property type="molecule type" value="Genomic_DNA"/>
</dbReference>
<accession>A0ACC0Z8M6</accession>
<protein>
    <submittedName>
        <fullName evidence="1">Uncharacterized protein</fullName>
    </submittedName>
</protein>
<evidence type="ECO:0000313" key="1">
    <source>
        <dbReference type="EMBL" id="KAJ0047511.1"/>
    </source>
</evidence>
<name>A0ACC0Z8M6_9ROSI</name>
<sequence length="35" mass="4412">MTSKKFQVFLYQNVLFHSWIENYRTTKWNIFNTIL</sequence>
<organism evidence="1 2">
    <name type="scientific">Pistacia integerrima</name>
    <dbReference type="NCBI Taxonomy" id="434235"/>
    <lineage>
        <taxon>Eukaryota</taxon>
        <taxon>Viridiplantae</taxon>
        <taxon>Streptophyta</taxon>
        <taxon>Embryophyta</taxon>
        <taxon>Tracheophyta</taxon>
        <taxon>Spermatophyta</taxon>
        <taxon>Magnoliopsida</taxon>
        <taxon>eudicotyledons</taxon>
        <taxon>Gunneridae</taxon>
        <taxon>Pentapetalae</taxon>
        <taxon>rosids</taxon>
        <taxon>malvids</taxon>
        <taxon>Sapindales</taxon>
        <taxon>Anacardiaceae</taxon>
        <taxon>Pistacia</taxon>
    </lineage>
</organism>
<comment type="caution">
    <text evidence="1">The sequence shown here is derived from an EMBL/GenBank/DDBJ whole genome shotgun (WGS) entry which is preliminary data.</text>
</comment>
<proteinExistence type="predicted"/>
<evidence type="ECO:0000313" key="2">
    <source>
        <dbReference type="Proteomes" id="UP001163603"/>
    </source>
</evidence>
<keyword evidence="2" id="KW-1185">Reference proteome</keyword>
<reference evidence="2" key="1">
    <citation type="journal article" date="2023" name="G3 (Bethesda)">
        <title>Genome assembly and association tests identify interacting loci associated with vigor, precocity, and sex in interspecific pistachio rootstocks.</title>
        <authorList>
            <person name="Palmer W."/>
            <person name="Jacygrad E."/>
            <person name="Sagayaradj S."/>
            <person name="Cavanaugh K."/>
            <person name="Han R."/>
            <person name="Bertier L."/>
            <person name="Beede B."/>
            <person name="Kafkas S."/>
            <person name="Golino D."/>
            <person name="Preece J."/>
            <person name="Michelmore R."/>
        </authorList>
    </citation>
    <scope>NUCLEOTIDE SEQUENCE [LARGE SCALE GENOMIC DNA]</scope>
</reference>
<gene>
    <name evidence="1" type="ORF">Pint_14965</name>
</gene>